<reference evidence="1" key="1">
    <citation type="submission" date="2021-06" db="EMBL/GenBank/DDBJ databases">
        <authorList>
            <person name="Kallberg Y."/>
            <person name="Tangrot J."/>
            <person name="Rosling A."/>
        </authorList>
    </citation>
    <scope>NUCLEOTIDE SEQUENCE</scope>
    <source>
        <strain evidence="1">CL356</strain>
    </source>
</reference>
<name>A0ACA9R7J8_9GLOM</name>
<keyword evidence="2" id="KW-1185">Reference proteome</keyword>
<evidence type="ECO:0000313" key="1">
    <source>
        <dbReference type="EMBL" id="CAG8780026.1"/>
    </source>
</evidence>
<dbReference type="EMBL" id="CAJVPT010070948">
    <property type="protein sequence ID" value="CAG8780026.1"/>
    <property type="molecule type" value="Genomic_DNA"/>
</dbReference>
<sequence length="96" mass="10849">PTLLTHGNQCGIIERLVSRELLQNPFPALVVTIAHMSSNITGAYWKWQDYGREDLKTDPMEPCTQEIQSYPATINGQQVTLIDTPGLRAERDHDNE</sequence>
<proteinExistence type="predicted"/>
<comment type="caution">
    <text evidence="1">The sequence shown here is derived from an EMBL/GenBank/DDBJ whole genome shotgun (WGS) entry which is preliminary data.</text>
</comment>
<organism evidence="1 2">
    <name type="scientific">Acaulospora colombiana</name>
    <dbReference type="NCBI Taxonomy" id="27376"/>
    <lineage>
        <taxon>Eukaryota</taxon>
        <taxon>Fungi</taxon>
        <taxon>Fungi incertae sedis</taxon>
        <taxon>Mucoromycota</taxon>
        <taxon>Glomeromycotina</taxon>
        <taxon>Glomeromycetes</taxon>
        <taxon>Diversisporales</taxon>
        <taxon>Acaulosporaceae</taxon>
        <taxon>Acaulospora</taxon>
    </lineage>
</organism>
<feature type="non-terminal residue" evidence="1">
    <location>
        <position position="96"/>
    </location>
</feature>
<accession>A0ACA9R7J8</accession>
<evidence type="ECO:0000313" key="2">
    <source>
        <dbReference type="Proteomes" id="UP000789525"/>
    </source>
</evidence>
<gene>
    <name evidence="1" type="ORF">ACOLOM_LOCUS14281</name>
</gene>
<protein>
    <submittedName>
        <fullName evidence="1">17387_t:CDS:1</fullName>
    </submittedName>
</protein>
<dbReference type="Proteomes" id="UP000789525">
    <property type="component" value="Unassembled WGS sequence"/>
</dbReference>
<feature type="non-terminal residue" evidence="1">
    <location>
        <position position="1"/>
    </location>
</feature>